<evidence type="ECO:0000313" key="2">
    <source>
        <dbReference type="EMBL" id="ANB60051.1"/>
    </source>
</evidence>
<keyword evidence="3" id="KW-1185">Reference proteome</keyword>
<name>A0A160F2D9_9BACL</name>
<dbReference type="OrthoDB" id="2969457at2"/>
<dbReference type="AlphaFoldDB" id="A0A160F2D9"/>
<dbReference type="RefSeq" id="WP_066324261.1">
    <property type="nucleotide sequence ID" value="NZ_CP015438.1"/>
</dbReference>
<evidence type="ECO:0000256" key="1">
    <source>
        <dbReference type="SAM" id="Coils"/>
    </source>
</evidence>
<feature type="coiled-coil region" evidence="1">
    <location>
        <begin position="25"/>
        <end position="99"/>
    </location>
</feature>
<organism evidence="2 3">
    <name type="scientific">Anoxybacteroides amylolyticum</name>
    <dbReference type="NCBI Taxonomy" id="294699"/>
    <lineage>
        <taxon>Bacteria</taxon>
        <taxon>Bacillati</taxon>
        <taxon>Bacillota</taxon>
        <taxon>Bacilli</taxon>
        <taxon>Bacillales</taxon>
        <taxon>Anoxybacillaceae</taxon>
        <taxon>Anoxybacteroides</taxon>
    </lineage>
</organism>
<dbReference type="EMBL" id="CP015438">
    <property type="protein sequence ID" value="ANB60051.1"/>
    <property type="molecule type" value="Genomic_DNA"/>
</dbReference>
<keyword evidence="1" id="KW-0175">Coiled coil</keyword>
<dbReference type="NCBIfam" id="NF047516">
    <property type="entry name" value="LA_3659_fam"/>
    <property type="match status" value="1"/>
</dbReference>
<gene>
    <name evidence="2" type="ORF">GFC30_1711</name>
</gene>
<evidence type="ECO:0000313" key="3">
    <source>
        <dbReference type="Proteomes" id="UP000076865"/>
    </source>
</evidence>
<sequence>MEEKTMLKEILNALNLFASDVRSQITALDKKVQTLSEQMKEMNDRFEAKFEQMNERMQEMNDRFEAKFEQVNERMQEMNDRFEKRIDRLEDEMKTKLNRMETKWDGWRVEWIETQETVDFFSRKTLQHEQKIRKLSQQR</sequence>
<dbReference type="KEGG" id="aamy:GFC30_1711"/>
<accession>A0A160F2D9</accession>
<proteinExistence type="predicted"/>
<protein>
    <submittedName>
        <fullName evidence="2">Putative synaptonemal complex 1</fullName>
    </submittedName>
</protein>
<dbReference type="SUPFAM" id="SSF58113">
    <property type="entry name" value="Apolipoprotein A-I"/>
    <property type="match status" value="1"/>
</dbReference>
<reference evidence="2 3" key="1">
    <citation type="journal article" date="2006" name="Syst. Appl. Microbiol.">
        <title>Anoxybacillus amylolyticus sp. nov., a thermophilic amylase producing bacterium isolated from Mount Rittmann (Antarctica).</title>
        <authorList>
            <person name="Poli A."/>
            <person name="Esposito E."/>
            <person name="Lama L."/>
            <person name="Orlando P."/>
            <person name="Nicolaus G."/>
            <person name="de Appolonia F."/>
            <person name="Gambacorta A."/>
            <person name="Nicolaus B."/>
        </authorList>
    </citation>
    <scope>NUCLEOTIDE SEQUENCE [LARGE SCALE GENOMIC DNA]</scope>
    <source>
        <strain evidence="2 3">DSM 15939</strain>
    </source>
</reference>
<dbReference type="PATRIC" id="fig|294699.3.peg.1748"/>
<dbReference type="Proteomes" id="UP000076865">
    <property type="component" value="Chromosome"/>
</dbReference>
<dbReference type="Gene3D" id="3.90.20.10">
    <property type="match status" value="1"/>
</dbReference>